<proteinExistence type="predicted"/>
<evidence type="ECO:0000259" key="2">
    <source>
        <dbReference type="PROSITE" id="PS50943"/>
    </source>
</evidence>
<dbReference type="STRING" id="1123243.SAMN02745190_02422"/>
<sequence length="111" mass="12671">MSEFTGKKLKEARVKKGLSQDAAANLMNVAKRAISEMEAGKRSISADELAQFSRIYEVDVRELLFLEFTEAGEEQRLAAKYSSFFKLLEKLSDCDIEDVYWVIKRKVEGLL</sequence>
<feature type="domain" description="HTH cro/C1-type" evidence="2">
    <location>
        <begin position="9"/>
        <end position="63"/>
    </location>
</feature>
<dbReference type="RefSeq" id="WP_072936510.1">
    <property type="nucleotide sequence ID" value="NZ_FQUG01000014.1"/>
</dbReference>
<name>A0A1M5ATY0_9FIRM</name>
<dbReference type="AlphaFoldDB" id="A0A1M5ATY0"/>
<dbReference type="InterPro" id="IPR001387">
    <property type="entry name" value="Cro/C1-type_HTH"/>
</dbReference>
<organism evidence="3 4">
    <name type="scientific">Schwartzia succinivorans DSM 10502</name>
    <dbReference type="NCBI Taxonomy" id="1123243"/>
    <lineage>
        <taxon>Bacteria</taxon>
        <taxon>Bacillati</taxon>
        <taxon>Bacillota</taxon>
        <taxon>Negativicutes</taxon>
        <taxon>Selenomonadales</taxon>
        <taxon>Selenomonadaceae</taxon>
        <taxon>Schwartzia</taxon>
    </lineage>
</organism>
<keyword evidence="4" id="KW-1185">Reference proteome</keyword>
<dbReference type="InterPro" id="IPR010982">
    <property type="entry name" value="Lambda_DNA-bd_dom_sf"/>
</dbReference>
<dbReference type="Pfam" id="PF01381">
    <property type="entry name" value="HTH_3"/>
    <property type="match status" value="1"/>
</dbReference>
<dbReference type="GO" id="GO:0003677">
    <property type="term" value="F:DNA binding"/>
    <property type="evidence" value="ECO:0007669"/>
    <property type="project" value="UniProtKB-KW"/>
</dbReference>
<dbReference type="SMART" id="SM00530">
    <property type="entry name" value="HTH_XRE"/>
    <property type="match status" value="1"/>
</dbReference>
<evidence type="ECO:0000313" key="3">
    <source>
        <dbReference type="EMBL" id="SHF33412.1"/>
    </source>
</evidence>
<gene>
    <name evidence="3" type="ORF">SAMN02745190_02422</name>
</gene>
<evidence type="ECO:0000256" key="1">
    <source>
        <dbReference type="ARBA" id="ARBA00023125"/>
    </source>
</evidence>
<dbReference type="PROSITE" id="PS50943">
    <property type="entry name" value="HTH_CROC1"/>
    <property type="match status" value="1"/>
</dbReference>
<dbReference type="EMBL" id="FQUG01000014">
    <property type="protein sequence ID" value="SHF33412.1"/>
    <property type="molecule type" value="Genomic_DNA"/>
</dbReference>
<dbReference type="SUPFAM" id="SSF47413">
    <property type="entry name" value="lambda repressor-like DNA-binding domains"/>
    <property type="match status" value="1"/>
</dbReference>
<keyword evidence="1" id="KW-0238">DNA-binding</keyword>
<accession>A0A1M5ATY0</accession>
<protein>
    <submittedName>
        <fullName evidence="3">Helix-turn-helix domain-containing protein</fullName>
    </submittedName>
</protein>
<reference evidence="3 4" key="1">
    <citation type="submission" date="2016-11" db="EMBL/GenBank/DDBJ databases">
        <authorList>
            <person name="Jaros S."/>
            <person name="Januszkiewicz K."/>
            <person name="Wedrychowicz H."/>
        </authorList>
    </citation>
    <scope>NUCLEOTIDE SEQUENCE [LARGE SCALE GENOMIC DNA]</scope>
    <source>
        <strain evidence="3 4">DSM 10502</strain>
    </source>
</reference>
<dbReference type="OrthoDB" id="2003630at2"/>
<dbReference type="Gene3D" id="1.10.260.40">
    <property type="entry name" value="lambda repressor-like DNA-binding domains"/>
    <property type="match status" value="1"/>
</dbReference>
<evidence type="ECO:0000313" key="4">
    <source>
        <dbReference type="Proteomes" id="UP000184404"/>
    </source>
</evidence>
<dbReference type="CDD" id="cd00093">
    <property type="entry name" value="HTH_XRE"/>
    <property type="match status" value="1"/>
</dbReference>
<dbReference type="Proteomes" id="UP000184404">
    <property type="component" value="Unassembled WGS sequence"/>
</dbReference>
<dbReference type="PANTHER" id="PTHR46558">
    <property type="entry name" value="TRACRIPTIONAL REGULATORY PROTEIN-RELATED-RELATED"/>
    <property type="match status" value="1"/>
</dbReference>
<dbReference type="PANTHER" id="PTHR46558:SF4">
    <property type="entry name" value="DNA-BIDING PHAGE PROTEIN"/>
    <property type="match status" value="1"/>
</dbReference>